<organism evidence="1 2">
    <name type="scientific">Camellia sinensis</name>
    <name type="common">Tea plant</name>
    <name type="synonym">Thea sinensis</name>
    <dbReference type="NCBI Taxonomy" id="4442"/>
    <lineage>
        <taxon>Eukaryota</taxon>
        <taxon>Viridiplantae</taxon>
        <taxon>Streptophyta</taxon>
        <taxon>Embryophyta</taxon>
        <taxon>Tracheophyta</taxon>
        <taxon>Spermatophyta</taxon>
        <taxon>Magnoliopsida</taxon>
        <taxon>eudicotyledons</taxon>
        <taxon>Gunneridae</taxon>
        <taxon>Pentapetalae</taxon>
        <taxon>asterids</taxon>
        <taxon>Ericales</taxon>
        <taxon>Theaceae</taxon>
        <taxon>Camellia</taxon>
    </lineage>
</organism>
<gene>
    <name evidence="1" type="ORF">HYC85_029763</name>
</gene>
<sequence length="60" mass="7011">MAYVRYGLIGKRRVAKTVELLCVTVHTRVETLGVHDLMKQRPRLGQRSRSRDLKKLGSWF</sequence>
<accession>A0A7J7FYV6</accession>
<protein>
    <submittedName>
        <fullName evidence="1">Uncharacterized protein</fullName>
    </submittedName>
</protein>
<dbReference type="EMBL" id="JACBKZ010000014">
    <property type="protein sequence ID" value="KAF5933592.1"/>
    <property type="molecule type" value="Genomic_DNA"/>
</dbReference>
<keyword evidence="2" id="KW-1185">Reference proteome</keyword>
<reference evidence="1 2" key="2">
    <citation type="submission" date="2020-07" db="EMBL/GenBank/DDBJ databases">
        <title>Genome assembly of wild tea tree DASZ reveals pedigree and selection history of tea varieties.</title>
        <authorList>
            <person name="Zhang W."/>
        </authorList>
    </citation>
    <scope>NUCLEOTIDE SEQUENCE [LARGE SCALE GENOMIC DNA]</scope>
    <source>
        <strain evidence="2">cv. G240</strain>
        <tissue evidence="1">Leaf</tissue>
    </source>
</reference>
<proteinExistence type="predicted"/>
<dbReference type="Proteomes" id="UP000593564">
    <property type="component" value="Unassembled WGS sequence"/>
</dbReference>
<reference evidence="2" key="1">
    <citation type="journal article" date="2020" name="Nat. Commun.">
        <title>Genome assembly of wild tea tree DASZ reveals pedigree and selection history of tea varieties.</title>
        <authorList>
            <person name="Zhang W."/>
            <person name="Zhang Y."/>
            <person name="Qiu H."/>
            <person name="Guo Y."/>
            <person name="Wan H."/>
            <person name="Zhang X."/>
            <person name="Scossa F."/>
            <person name="Alseekh S."/>
            <person name="Zhang Q."/>
            <person name="Wang P."/>
            <person name="Xu L."/>
            <person name="Schmidt M.H."/>
            <person name="Jia X."/>
            <person name="Li D."/>
            <person name="Zhu A."/>
            <person name="Guo F."/>
            <person name="Chen W."/>
            <person name="Ni D."/>
            <person name="Usadel B."/>
            <person name="Fernie A.R."/>
            <person name="Wen W."/>
        </authorList>
    </citation>
    <scope>NUCLEOTIDE SEQUENCE [LARGE SCALE GENOMIC DNA]</scope>
    <source>
        <strain evidence="2">cv. G240</strain>
    </source>
</reference>
<dbReference type="AlphaFoldDB" id="A0A7J7FYV6"/>
<comment type="caution">
    <text evidence="1">The sequence shown here is derived from an EMBL/GenBank/DDBJ whole genome shotgun (WGS) entry which is preliminary data.</text>
</comment>
<evidence type="ECO:0000313" key="1">
    <source>
        <dbReference type="EMBL" id="KAF5933592.1"/>
    </source>
</evidence>
<evidence type="ECO:0000313" key="2">
    <source>
        <dbReference type="Proteomes" id="UP000593564"/>
    </source>
</evidence>
<name>A0A7J7FYV6_CAMSI</name>